<dbReference type="Pfam" id="PF00857">
    <property type="entry name" value="Isochorismatase"/>
    <property type="match status" value="1"/>
</dbReference>
<dbReference type="InterPro" id="IPR000868">
    <property type="entry name" value="Isochorismatase-like_dom"/>
</dbReference>
<gene>
    <name evidence="2" type="ORF">Dfulv_35155</name>
</gene>
<keyword evidence="2" id="KW-0378">Hydrolase</keyword>
<dbReference type="Gene3D" id="3.40.50.850">
    <property type="entry name" value="Isochorismatase-like"/>
    <property type="match status" value="1"/>
</dbReference>
<dbReference type="SUPFAM" id="SSF52499">
    <property type="entry name" value="Isochorismatase-like hydrolases"/>
    <property type="match status" value="1"/>
</dbReference>
<feature type="domain" description="Isochorismatase-like" evidence="1">
    <location>
        <begin position="1"/>
        <end position="55"/>
    </location>
</feature>
<evidence type="ECO:0000313" key="2">
    <source>
        <dbReference type="EMBL" id="UWP80372.1"/>
    </source>
</evidence>
<sequence length="60" mass="6450">MTTSFAVESTARAAYERNYHVVVVSDAIGDLDAAAHENSLTRIFPNLGEVGTVDDVLARL</sequence>
<proteinExistence type="predicted"/>
<protein>
    <submittedName>
        <fullName evidence="2">Cysteine hydrolase</fullName>
    </submittedName>
</protein>
<dbReference type="EMBL" id="CP073720">
    <property type="protein sequence ID" value="UWP80372.1"/>
    <property type="molecule type" value="Genomic_DNA"/>
</dbReference>
<dbReference type="RefSeq" id="WP_259858131.1">
    <property type="nucleotide sequence ID" value="NZ_BAAAST010000009.1"/>
</dbReference>
<reference evidence="2" key="1">
    <citation type="submission" date="2021-04" db="EMBL/GenBank/DDBJ databases">
        <authorList>
            <person name="Hartkoorn R.C."/>
            <person name="Beaudoing E."/>
            <person name="Hot D."/>
        </authorList>
    </citation>
    <scope>NUCLEOTIDE SEQUENCE</scope>
    <source>
        <strain evidence="2">NRRL B-16292</strain>
    </source>
</reference>
<reference evidence="2" key="2">
    <citation type="submission" date="2022-09" db="EMBL/GenBank/DDBJ databases">
        <title>Biosynthetic gene clusters of Dactylosporangioum fulvum.</title>
        <authorList>
            <person name="Caradec T."/>
        </authorList>
    </citation>
    <scope>NUCLEOTIDE SEQUENCE</scope>
    <source>
        <strain evidence="2">NRRL B-16292</strain>
    </source>
</reference>
<name>A0ABY5VRG9_9ACTN</name>
<dbReference type="InterPro" id="IPR036380">
    <property type="entry name" value="Isochorismatase-like_sf"/>
</dbReference>
<evidence type="ECO:0000259" key="1">
    <source>
        <dbReference type="Pfam" id="PF00857"/>
    </source>
</evidence>
<dbReference type="Proteomes" id="UP001059617">
    <property type="component" value="Chromosome"/>
</dbReference>
<evidence type="ECO:0000313" key="3">
    <source>
        <dbReference type="Proteomes" id="UP001059617"/>
    </source>
</evidence>
<keyword evidence="3" id="KW-1185">Reference proteome</keyword>
<organism evidence="2 3">
    <name type="scientific">Dactylosporangium fulvum</name>
    <dbReference type="NCBI Taxonomy" id="53359"/>
    <lineage>
        <taxon>Bacteria</taxon>
        <taxon>Bacillati</taxon>
        <taxon>Actinomycetota</taxon>
        <taxon>Actinomycetes</taxon>
        <taxon>Micromonosporales</taxon>
        <taxon>Micromonosporaceae</taxon>
        <taxon>Dactylosporangium</taxon>
    </lineage>
</organism>
<accession>A0ABY5VRG9</accession>
<dbReference type="GO" id="GO:0016787">
    <property type="term" value="F:hydrolase activity"/>
    <property type="evidence" value="ECO:0007669"/>
    <property type="project" value="UniProtKB-KW"/>
</dbReference>